<organism evidence="3 4">
    <name type="scientific">Myriangium duriaei CBS 260.36</name>
    <dbReference type="NCBI Taxonomy" id="1168546"/>
    <lineage>
        <taxon>Eukaryota</taxon>
        <taxon>Fungi</taxon>
        <taxon>Dikarya</taxon>
        <taxon>Ascomycota</taxon>
        <taxon>Pezizomycotina</taxon>
        <taxon>Dothideomycetes</taxon>
        <taxon>Dothideomycetidae</taxon>
        <taxon>Myriangiales</taxon>
        <taxon>Myriangiaceae</taxon>
        <taxon>Myriangium</taxon>
    </lineage>
</organism>
<feature type="compositionally biased region" description="Low complexity" evidence="1">
    <location>
        <begin position="713"/>
        <end position="727"/>
    </location>
</feature>
<feature type="region of interest" description="Disordered" evidence="1">
    <location>
        <begin position="1"/>
        <end position="119"/>
    </location>
</feature>
<feature type="compositionally biased region" description="Low complexity" evidence="1">
    <location>
        <begin position="262"/>
        <end position="275"/>
    </location>
</feature>
<evidence type="ECO:0000313" key="4">
    <source>
        <dbReference type="Proteomes" id="UP000799439"/>
    </source>
</evidence>
<keyword evidence="2" id="KW-1133">Transmembrane helix</keyword>
<dbReference type="GO" id="GO:0000329">
    <property type="term" value="C:fungal-type vacuole membrane"/>
    <property type="evidence" value="ECO:0007669"/>
    <property type="project" value="TreeGrafter"/>
</dbReference>
<name>A0A9P4JFH3_9PEZI</name>
<evidence type="ECO:0000256" key="2">
    <source>
        <dbReference type="SAM" id="Phobius"/>
    </source>
</evidence>
<feature type="compositionally biased region" description="Low complexity" evidence="1">
    <location>
        <begin position="101"/>
        <end position="119"/>
    </location>
</feature>
<feature type="compositionally biased region" description="Basic and acidic residues" evidence="1">
    <location>
        <begin position="463"/>
        <end position="476"/>
    </location>
</feature>
<feature type="compositionally biased region" description="Polar residues" evidence="1">
    <location>
        <begin position="519"/>
        <end position="529"/>
    </location>
</feature>
<feature type="region of interest" description="Disordered" evidence="1">
    <location>
        <begin position="544"/>
        <end position="598"/>
    </location>
</feature>
<evidence type="ECO:0008006" key="5">
    <source>
        <dbReference type="Google" id="ProtNLM"/>
    </source>
</evidence>
<feature type="compositionally biased region" description="Basic and acidic residues" evidence="1">
    <location>
        <begin position="1"/>
        <end position="30"/>
    </location>
</feature>
<feature type="transmembrane region" description="Helical" evidence="2">
    <location>
        <begin position="628"/>
        <end position="654"/>
    </location>
</feature>
<evidence type="ECO:0000256" key="1">
    <source>
        <dbReference type="SAM" id="MobiDB-lite"/>
    </source>
</evidence>
<comment type="caution">
    <text evidence="3">The sequence shown here is derived from an EMBL/GenBank/DDBJ whole genome shotgun (WGS) entry which is preliminary data.</text>
</comment>
<dbReference type="PANTHER" id="PTHR28258">
    <property type="entry name" value="VACUOLAR SEGREGATION PROTEIN 7"/>
    <property type="match status" value="1"/>
</dbReference>
<dbReference type="PANTHER" id="PTHR28258:SF1">
    <property type="entry name" value="VACUOLAR SEGREGATION PROTEIN 7"/>
    <property type="match status" value="1"/>
</dbReference>
<dbReference type="GO" id="GO:1903778">
    <property type="term" value="P:protein localization to vacuolar membrane"/>
    <property type="evidence" value="ECO:0007669"/>
    <property type="project" value="TreeGrafter"/>
</dbReference>
<dbReference type="EMBL" id="ML996081">
    <property type="protein sequence ID" value="KAF2157879.1"/>
    <property type="molecule type" value="Genomic_DNA"/>
</dbReference>
<feature type="region of interest" description="Disordered" evidence="1">
    <location>
        <begin position="713"/>
        <end position="767"/>
    </location>
</feature>
<feature type="compositionally biased region" description="Polar residues" evidence="1">
    <location>
        <begin position="237"/>
        <end position="246"/>
    </location>
</feature>
<dbReference type="AlphaFoldDB" id="A0A9P4JFH3"/>
<feature type="compositionally biased region" description="Low complexity" evidence="1">
    <location>
        <begin position="147"/>
        <end position="156"/>
    </location>
</feature>
<dbReference type="InterPro" id="IPR024260">
    <property type="entry name" value="Vac7"/>
</dbReference>
<feature type="compositionally biased region" description="Polar residues" evidence="1">
    <location>
        <begin position="544"/>
        <end position="557"/>
    </location>
</feature>
<feature type="compositionally biased region" description="Basic and acidic residues" evidence="1">
    <location>
        <begin position="290"/>
        <end position="315"/>
    </location>
</feature>
<feature type="compositionally biased region" description="Polar residues" evidence="1">
    <location>
        <begin position="54"/>
        <end position="85"/>
    </location>
</feature>
<keyword evidence="2" id="KW-0472">Membrane</keyword>
<dbReference type="GO" id="GO:0070772">
    <property type="term" value="C:PAS complex"/>
    <property type="evidence" value="ECO:0007669"/>
    <property type="project" value="TreeGrafter"/>
</dbReference>
<dbReference type="OrthoDB" id="1204at2759"/>
<feature type="compositionally biased region" description="Polar residues" evidence="1">
    <location>
        <begin position="453"/>
        <end position="462"/>
    </location>
</feature>
<feature type="compositionally biased region" description="Polar residues" evidence="1">
    <location>
        <begin position="344"/>
        <end position="361"/>
    </location>
</feature>
<reference evidence="3" key="1">
    <citation type="journal article" date="2020" name="Stud. Mycol.">
        <title>101 Dothideomycetes genomes: a test case for predicting lifestyles and emergence of pathogens.</title>
        <authorList>
            <person name="Haridas S."/>
            <person name="Albert R."/>
            <person name="Binder M."/>
            <person name="Bloem J."/>
            <person name="Labutti K."/>
            <person name="Salamov A."/>
            <person name="Andreopoulos B."/>
            <person name="Baker S."/>
            <person name="Barry K."/>
            <person name="Bills G."/>
            <person name="Bluhm B."/>
            <person name="Cannon C."/>
            <person name="Castanera R."/>
            <person name="Culley D."/>
            <person name="Daum C."/>
            <person name="Ezra D."/>
            <person name="Gonzalez J."/>
            <person name="Henrissat B."/>
            <person name="Kuo A."/>
            <person name="Liang C."/>
            <person name="Lipzen A."/>
            <person name="Lutzoni F."/>
            <person name="Magnuson J."/>
            <person name="Mondo S."/>
            <person name="Nolan M."/>
            <person name="Ohm R."/>
            <person name="Pangilinan J."/>
            <person name="Park H.-J."/>
            <person name="Ramirez L."/>
            <person name="Alfaro M."/>
            <person name="Sun H."/>
            <person name="Tritt A."/>
            <person name="Yoshinaga Y."/>
            <person name="Zwiers L.-H."/>
            <person name="Turgeon B."/>
            <person name="Goodwin S."/>
            <person name="Spatafora J."/>
            <person name="Crous P."/>
            <person name="Grigoriev I."/>
        </authorList>
    </citation>
    <scope>NUCLEOTIDE SEQUENCE</scope>
    <source>
        <strain evidence="3">CBS 260.36</strain>
    </source>
</reference>
<keyword evidence="4" id="KW-1185">Reference proteome</keyword>
<evidence type="ECO:0000313" key="3">
    <source>
        <dbReference type="EMBL" id="KAF2157879.1"/>
    </source>
</evidence>
<sequence length="890" mass="96543">MDSNSREERAREPPQLRTSRDSSPTLRRDLSNSQGRTVRKQPSTGLVPSLPPSLGTSPQTSRNTSPIRQTTQQQGSPKQTASRNAAPSPRKDSHEASPIRPASSHLASTSSTAPPSAAAIQRALSAANVPQLFPGSGAAADTATKLSRSSRSTTTSDHTPVSPSFSPRLKSPGPSAPSSRRNSIHRKTELVINGPPITVQTPTPPTSAHLDVPKLDGASESQPLQTPKGLARGPSGPKSNLETVQEATPPANSLLADSTDQSFKSMNSSQSSTKSSDGDRTPTASIKTVDVIDKHTRSGESDGDGNKSDGREKKGPALSDPTKLRLVSSKTAPPPTRNKVDGTRNMTVETETVASIPQSALNPDRSVGQRGDAVGSVRLKPSNETIRPRKERKKASRKAPSIHNGTASSKADIFEARVASQVDEANSSDSDETFVYESNPPEPQLRTHRNHSRTPSVTSIHSQSDRRAYRGYENHRVAGKRSMKFSNNPYSVLDSPTDGDPGTIRAHHPRNISRFGRTIGSNSSLYDQDSPFTQASKLRQNIAGNNRQSSRPSTPQGPKSAPADSQARSFAPPWGRKQDGLQYDFDGEGADDERTPLVGTVRTPRNRHFRRGHGRPYETIYNVRQSSWMGRFGGCLLGSIVVIMIIIGAISFLFMSNKALIAVEIHEIQNVLASEQEIMLDMLIGAVNPNVLGISVTEMDINVFAKSKHLSTPTSAVPSATASPTTAQRRRMNKRQPLAQKSNPGTPWQDPDGHWGDDGNDAPLEGDSQTMLLGRVFKLDQGLYFEGSPIKRHAHYSVGEFRLAKPGNKTESGGSARWERVLQYPFELILRGVLKYQLPISSKDQSAAISGSVIVHPEEGLNERGNMRLEPIKQQEKWQWIEPSDIWDGA</sequence>
<proteinExistence type="predicted"/>
<feature type="region of interest" description="Disordered" evidence="1">
    <location>
        <begin position="131"/>
        <end position="529"/>
    </location>
</feature>
<gene>
    <name evidence="3" type="ORF">K461DRAFT_264716</name>
</gene>
<keyword evidence="2" id="KW-0812">Transmembrane</keyword>
<dbReference type="Pfam" id="PF12751">
    <property type="entry name" value="Vac7"/>
    <property type="match status" value="1"/>
</dbReference>
<feature type="compositionally biased region" description="Polar residues" evidence="1">
    <location>
        <begin position="31"/>
        <end position="46"/>
    </location>
</feature>
<protein>
    <recommendedName>
        <fullName evidence="5">Vacuolar segregation subunit 7</fullName>
    </recommendedName>
</protein>
<accession>A0A9P4JFH3</accession>
<dbReference type="GO" id="GO:0000011">
    <property type="term" value="P:vacuole inheritance"/>
    <property type="evidence" value="ECO:0007669"/>
    <property type="project" value="TreeGrafter"/>
</dbReference>
<dbReference type="GO" id="GO:0010513">
    <property type="term" value="P:positive regulation of phosphatidylinositol biosynthetic process"/>
    <property type="evidence" value="ECO:0007669"/>
    <property type="project" value="TreeGrafter"/>
</dbReference>
<dbReference type="Proteomes" id="UP000799439">
    <property type="component" value="Unassembled WGS sequence"/>
</dbReference>